<dbReference type="InterPro" id="IPR005080">
    <property type="entry name" value="Peptidase_A25"/>
</dbReference>
<dbReference type="GO" id="GO:0004222">
    <property type="term" value="F:metalloendopeptidase activity"/>
    <property type="evidence" value="ECO:0007669"/>
    <property type="project" value="UniProtKB-UniRule"/>
</dbReference>
<comment type="similarity">
    <text evidence="4">Belongs to the peptidase A25 family.</text>
</comment>
<evidence type="ECO:0000256" key="4">
    <source>
        <dbReference type="HAMAP-Rule" id="MF_00626"/>
    </source>
</evidence>
<name>A0A8A0RPQ2_9FIRM</name>
<dbReference type="EMBL" id="CP059066">
    <property type="protein sequence ID" value="QSQ10233.1"/>
    <property type="molecule type" value="Genomic_DNA"/>
</dbReference>
<dbReference type="GO" id="GO:0006508">
    <property type="term" value="P:proteolysis"/>
    <property type="evidence" value="ECO:0007669"/>
    <property type="project" value="UniProtKB-UniRule"/>
</dbReference>
<organism evidence="5 6">
    <name type="scientific">Koleobacter methoxysyntrophicus</name>
    <dbReference type="NCBI Taxonomy" id="2751313"/>
    <lineage>
        <taxon>Bacteria</taxon>
        <taxon>Bacillati</taxon>
        <taxon>Bacillota</taxon>
        <taxon>Clostridia</taxon>
        <taxon>Koleobacterales</taxon>
        <taxon>Koleobacteraceae</taxon>
        <taxon>Koleobacter</taxon>
    </lineage>
</organism>
<protein>
    <recommendedName>
        <fullName evidence="4">Germination protease</fullName>
        <ecNumber evidence="4">3.4.24.78</ecNumber>
    </recommendedName>
    <alternativeName>
        <fullName evidence="4">GPR endopeptidase</fullName>
    </alternativeName>
    <alternativeName>
        <fullName evidence="4">Germination proteinase</fullName>
    </alternativeName>
    <alternativeName>
        <fullName evidence="4">Spore protease</fullName>
    </alternativeName>
</protein>
<keyword evidence="3 4" id="KW-0865">Zymogen</keyword>
<dbReference type="KEGG" id="kme:H0A61_02633"/>
<evidence type="ECO:0000313" key="6">
    <source>
        <dbReference type="Proteomes" id="UP000662904"/>
    </source>
</evidence>
<gene>
    <name evidence="4 5" type="primary">gpr</name>
    <name evidence="5" type="ORF">H0A61_02633</name>
</gene>
<dbReference type="NCBIfam" id="TIGR01441">
    <property type="entry name" value="GPR"/>
    <property type="match status" value="1"/>
</dbReference>
<dbReference type="HAMAP" id="MF_00626">
    <property type="entry name" value="Germination_prot"/>
    <property type="match status" value="1"/>
</dbReference>
<comment type="PTM">
    <text evidence="4">Autoproteolytically processed. The inactive tetrameric zymogen termed p46 autoprocesses to a smaller form termed p41, which is active only during spore germination.</text>
</comment>
<dbReference type="InterPro" id="IPR023430">
    <property type="entry name" value="Pept_HybD-like_dom_sf"/>
</dbReference>
<feature type="propeptide" id="PRO_5035024333" evidence="4">
    <location>
        <begin position="1"/>
        <end position="7"/>
    </location>
</feature>
<evidence type="ECO:0000313" key="5">
    <source>
        <dbReference type="EMBL" id="QSQ10233.1"/>
    </source>
</evidence>
<dbReference type="RefSeq" id="WP_206707543.1">
    <property type="nucleotide sequence ID" value="NZ_CP059066.1"/>
</dbReference>
<dbReference type="Proteomes" id="UP000662904">
    <property type="component" value="Chromosome"/>
</dbReference>
<dbReference type="GO" id="GO:0009847">
    <property type="term" value="P:spore germination"/>
    <property type="evidence" value="ECO:0007669"/>
    <property type="project" value="UniProtKB-UniRule"/>
</dbReference>
<dbReference type="SUPFAM" id="SSF53163">
    <property type="entry name" value="HybD-like"/>
    <property type="match status" value="1"/>
</dbReference>
<evidence type="ECO:0000256" key="1">
    <source>
        <dbReference type="ARBA" id="ARBA00022670"/>
    </source>
</evidence>
<comment type="catalytic activity">
    <reaction evidence="4">
        <text>Endopeptidase action with P4 Glu or Asp, P1 preferably Glu &gt; Asp, P1' hydrophobic and P2' Ala.</text>
        <dbReference type="EC" id="3.4.24.78"/>
    </reaction>
</comment>
<proteinExistence type="inferred from homology"/>
<dbReference type="AlphaFoldDB" id="A0A8A0RPQ2"/>
<dbReference type="PIRSF" id="PIRSF019549">
    <property type="entry name" value="Peptidase_A25"/>
    <property type="match status" value="1"/>
</dbReference>
<evidence type="ECO:0000256" key="3">
    <source>
        <dbReference type="ARBA" id="ARBA00023145"/>
    </source>
</evidence>
<reference evidence="5" key="1">
    <citation type="submission" date="2020-07" db="EMBL/GenBank/DDBJ databases">
        <title>Koleobacter methoxysyntrophicus gen. nov., sp. nov., a novel anaerobic bacterium isolated from deep subsurface oil field and proposal of Koleobacterales ord. nov. in the phylum Firmicutes.</title>
        <authorList>
            <person name="Sakamoto S."/>
            <person name="Tamaki H."/>
        </authorList>
    </citation>
    <scope>NUCLEOTIDE SEQUENCE</scope>
    <source>
        <strain evidence="5">NRmbB1</strain>
    </source>
</reference>
<keyword evidence="6" id="KW-1185">Reference proteome</keyword>
<evidence type="ECO:0000256" key="2">
    <source>
        <dbReference type="ARBA" id="ARBA00022801"/>
    </source>
</evidence>
<comment type="subunit">
    <text evidence="4">Homotetramer.</text>
</comment>
<dbReference type="Pfam" id="PF03418">
    <property type="entry name" value="Peptidase_A25"/>
    <property type="match status" value="1"/>
</dbReference>
<dbReference type="EC" id="3.4.24.78" evidence="4"/>
<dbReference type="Gene3D" id="3.40.50.1450">
    <property type="entry name" value="HybD-like"/>
    <property type="match status" value="1"/>
</dbReference>
<sequence>MIEKRTDLAIEARELVSKEYPKEIPGVEVDVDKSDNITITRVKIKTEEAEKIMGKPPGDYITLEVPKLREKDVLLQEEVSKNFADEIKNLSRLPIDATVMVVGLGNWNVTPDALGPKVIQQLLITRHIMETPTGEMEKGVRSLCAIAPGVLGITGIETGEIIQGVIEKVKPDLIIAIDALASRNMARVSTTIQISNTGIHPGSGVGNKRMGITRETLGVPVIAVGIPTVVDAATMANDTLDMLIDSLMEQTEKGSSFYKLLKDMDKNEKYRLIYEVISPFVGNLMVTPKEIDTIVDDLARVLAGGLNIALHPGITFDEVTRYLH</sequence>
<comment type="function">
    <text evidence="4">Initiates the rapid degradation of small, acid-soluble proteins during spore germination.</text>
</comment>
<feature type="chain" id="PRO_5035024332" description="Germination protease" evidence="4">
    <location>
        <begin position="8"/>
        <end position="324"/>
    </location>
</feature>
<keyword evidence="1 4" id="KW-0645">Protease</keyword>
<keyword evidence="2 4" id="KW-0378">Hydrolase</keyword>
<accession>A0A8A0RPQ2</accession>